<keyword evidence="7" id="KW-0479">Metal-binding</keyword>
<evidence type="ECO:0000256" key="5">
    <source>
        <dbReference type="ARBA" id="ARBA00022617"/>
    </source>
</evidence>
<sequence length="508" mass="56466">MAAFFTIVTSLLVASLLHRWFKRLSVKHVKGPQSQSFWLGHQRILRDQENAGDLESKWRREYSNIYRIGGCLGQDVLVVSDPKALAHIFHPSLTYPKSKDAVFVLSLITGNGLGIVSGETHHRQRKILNLAFSPAQLRVSQKIFQQCSDKLVNGIKGSLAGRTDATLNIRDWTGKVTLDIMGIAAFRYDFGTLDGQRTELGTAMKHLFTASQNNTTAVELILIALIRMLPNSMLGILQLFSTREIRQLVSVGNMAKRSAREILASHGQTPEGNGDILSVLERARLAGKMKDDEIEAQLMTFVVAGHETSSTSLCWLLYELAVRPEHQSIIRTELQGSNDYDSMPFLNAVIKEALRLYPVGQSLTRTAPHDDVLPLTGGKILAVPKGQTFVCSVYLLSSLWGDGAEEWNPNRFLDKTMPISLGVYANLWVAVCICISLLFSVSVYSNWSMKRRIMEIQTILANLIRHFEFTFPEGVEILQFPSSPGVVPIVKGEAHLGSQLPLTVKVLQ</sequence>
<comment type="caution">
    <text evidence="15">The sequence shown here is derived from an EMBL/GenBank/DDBJ whole genome shotgun (WGS) entry which is preliminary data.</text>
</comment>
<dbReference type="InterPro" id="IPR050121">
    <property type="entry name" value="Cytochrome_P450_monoxygenase"/>
</dbReference>
<evidence type="ECO:0000256" key="14">
    <source>
        <dbReference type="SAM" id="SignalP"/>
    </source>
</evidence>
<evidence type="ECO:0000256" key="10">
    <source>
        <dbReference type="ARBA" id="ARBA00023004"/>
    </source>
</evidence>
<evidence type="ECO:0000256" key="2">
    <source>
        <dbReference type="ARBA" id="ARBA00004370"/>
    </source>
</evidence>
<dbReference type="Gene3D" id="1.10.630.10">
    <property type="entry name" value="Cytochrome P450"/>
    <property type="match status" value="1"/>
</dbReference>
<keyword evidence="16" id="KW-1185">Reference proteome</keyword>
<accession>A0AA39QRE1</accession>
<dbReference type="AlphaFoldDB" id="A0AA39QRE1"/>
<gene>
    <name evidence="15" type="ORF">EDD18DRAFT_1241312</name>
</gene>
<proteinExistence type="inferred from homology"/>
<evidence type="ECO:0000256" key="6">
    <source>
        <dbReference type="ARBA" id="ARBA00022692"/>
    </source>
</evidence>
<dbReference type="PANTHER" id="PTHR24305">
    <property type="entry name" value="CYTOCHROME P450"/>
    <property type="match status" value="1"/>
</dbReference>
<dbReference type="Pfam" id="PF00067">
    <property type="entry name" value="p450"/>
    <property type="match status" value="1"/>
</dbReference>
<dbReference type="PANTHER" id="PTHR24305:SF166">
    <property type="entry name" value="CYTOCHROME P450 12A4, MITOCHONDRIAL-RELATED"/>
    <property type="match status" value="1"/>
</dbReference>
<keyword evidence="11" id="KW-0503">Monooxygenase</keyword>
<evidence type="ECO:0000256" key="13">
    <source>
        <dbReference type="SAM" id="Phobius"/>
    </source>
</evidence>
<feature type="chain" id="PRO_5041230630" evidence="14">
    <location>
        <begin position="18"/>
        <end position="508"/>
    </location>
</feature>
<dbReference type="EMBL" id="JAUEPU010000001">
    <property type="protein sequence ID" value="KAK0506705.1"/>
    <property type="molecule type" value="Genomic_DNA"/>
</dbReference>
<evidence type="ECO:0000256" key="3">
    <source>
        <dbReference type="ARBA" id="ARBA00004721"/>
    </source>
</evidence>
<dbReference type="GO" id="GO:0016020">
    <property type="term" value="C:membrane"/>
    <property type="evidence" value="ECO:0007669"/>
    <property type="project" value="UniProtKB-SubCell"/>
</dbReference>
<protein>
    <submittedName>
        <fullName evidence="15">Cytochrome P450</fullName>
    </submittedName>
</protein>
<dbReference type="Proteomes" id="UP001175228">
    <property type="component" value="Unassembled WGS sequence"/>
</dbReference>
<comment type="pathway">
    <text evidence="3">Secondary metabolite biosynthesis; terpenoid biosynthesis.</text>
</comment>
<feature type="transmembrane region" description="Helical" evidence="13">
    <location>
        <begin position="421"/>
        <end position="444"/>
    </location>
</feature>
<keyword evidence="5" id="KW-0349">Heme</keyword>
<evidence type="ECO:0000256" key="9">
    <source>
        <dbReference type="ARBA" id="ARBA00023002"/>
    </source>
</evidence>
<dbReference type="GO" id="GO:0004497">
    <property type="term" value="F:monooxygenase activity"/>
    <property type="evidence" value="ECO:0007669"/>
    <property type="project" value="UniProtKB-KW"/>
</dbReference>
<evidence type="ECO:0000256" key="12">
    <source>
        <dbReference type="ARBA" id="ARBA00023136"/>
    </source>
</evidence>
<evidence type="ECO:0000313" key="16">
    <source>
        <dbReference type="Proteomes" id="UP001175228"/>
    </source>
</evidence>
<comment type="similarity">
    <text evidence="4">Belongs to the cytochrome P450 family.</text>
</comment>
<evidence type="ECO:0000256" key="7">
    <source>
        <dbReference type="ARBA" id="ARBA00022723"/>
    </source>
</evidence>
<dbReference type="PRINTS" id="PR00385">
    <property type="entry name" value="P450"/>
</dbReference>
<dbReference type="InterPro" id="IPR001128">
    <property type="entry name" value="Cyt_P450"/>
</dbReference>
<feature type="signal peptide" evidence="14">
    <location>
        <begin position="1"/>
        <end position="17"/>
    </location>
</feature>
<keyword evidence="12 13" id="KW-0472">Membrane</keyword>
<dbReference type="GO" id="GO:0020037">
    <property type="term" value="F:heme binding"/>
    <property type="evidence" value="ECO:0007669"/>
    <property type="project" value="InterPro"/>
</dbReference>
<reference evidence="15" key="1">
    <citation type="submission" date="2023-06" db="EMBL/GenBank/DDBJ databases">
        <authorList>
            <consortium name="Lawrence Berkeley National Laboratory"/>
            <person name="Ahrendt S."/>
            <person name="Sahu N."/>
            <person name="Indic B."/>
            <person name="Wong-Bajracharya J."/>
            <person name="Merenyi Z."/>
            <person name="Ke H.-M."/>
            <person name="Monk M."/>
            <person name="Kocsube S."/>
            <person name="Drula E."/>
            <person name="Lipzen A."/>
            <person name="Balint B."/>
            <person name="Henrissat B."/>
            <person name="Andreopoulos B."/>
            <person name="Martin F.M."/>
            <person name="Harder C.B."/>
            <person name="Rigling D."/>
            <person name="Ford K.L."/>
            <person name="Foster G.D."/>
            <person name="Pangilinan J."/>
            <person name="Papanicolaou A."/>
            <person name="Barry K."/>
            <person name="LaButti K."/>
            <person name="Viragh M."/>
            <person name="Koriabine M."/>
            <person name="Yan M."/>
            <person name="Riley R."/>
            <person name="Champramary S."/>
            <person name="Plett K.L."/>
            <person name="Tsai I.J."/>
            <person name="Slot J."/>
            <person name="Sipos G."/>
            <person name="Plett J."/>
            <person name="Nagy L.G."/>
            <person name="Grigoriev I.V."/>
        </authorList>
    </citation>
    <scope>NUCLEOTIDE SEQUENCE</scope>
    <source>
        <strain evidence="15">HWK02</strain>
    </source>
</reference>
<keyword evidence="10" id="KW-0408">Iron</keyword>
<keyword evidence="9" id="KW-0560">Oxidoreductase</keyword>
<comment type="cofactor">
    <cofactor evidence="1">
        <name>heme</name>
        <dbReference type="ChEBI" id="CHEBI:30413"/>
    </cofactor>
</comment>
<dbReference type="GO" id="GO:0005506">
    <property type="term" value="F:iron ion binding"/>
    <property type="evidence" value="ECO:0007669"/>
    <property type="project" value="InterPro"/>
</dbReference>
<name>A0AA39QRE1_9AGAR</name>
<evidence type="ECO:0000313" key="15">
    <source>
        <dbReference type="EMBL" id="KAK0506705.1"/>
    </source>
</evidence>
<keyword evidence="6 13" id="KW-0812">Transmembrane</keyword>
<evidence type="ECO:0000256" key="1">
    <source>
        <dbReference type="ARBA" id="ARBA00001971"/>
    </source>
</evidence>
<dbReference type="InterPro" id="IPR036396">
    <property type="entry name" value="Cyt_P450_sf"/>
</dbReference>
<keyword evidence="14" id="KW-0732">Signal</keyword>
<evidence type="ECO:0000256" key="4">
    <source>
        <dbReference type="ARBA" id="ARBA00010617"/>
    </source>
</evidence>
<comment type="subcellular location">
    <subcellularLocation>
        <location evidence="2">Membrane</location>
    </subcellularLocation>
</comment>
<keyword evidence="8 13" id="KW-1133">Transmembrane helix</keyword>
<evidence type="ECO:0000256" key="8">
    <source>
        <dbReference type="ARBA" id="ARBA00022989"/>
    </source>
</evidence>
<dbReference type="SUPFAM" id="SSF48264">
    <property type="entry name" value="Cytochrome P450"/>
    <property type="match status" value="1"/>
</dbReference>
<evidence type="ECO:0000256" key="11">
    <source>
        <dbReference type="ARBA" id="ARBA00023033"/>
    </source>
</evidence>
<organism evidence="15 16">
    <name type="scientific">Armillaria luteobubalina</name>
    <dbReference type="NCBI Taxonomy" id="153913"/>
    <lineage>
        <taxon>Eukaryota</taxon>
        <taxon>Fungi</taxon>
        <taxon>Dikarya</taxon>
        <taxon>Basidiomycota</taxon>
        <taxon>Agaricomycotina</taxon>
        <taxon>Agaricomycetes</taxon>
        <taxon>Agaricomycetidae</taxon>
        <taxon>Agaricales</taxon>
        <taxon>Marasmiineae</taxon>
        <taxon>Physalacriaceae</taxon>
        <taxon>Armillaria</taxon>
    </lineage>
</organism>
<dbReference type="GO" id="GO:0016705">
    <property type="term" value="F:oxidoreductase activity, acting on paired donors, with incorporation or reduction of molecular oxygen"/>
    <property type="evidence" value="ECO:0007669"/>
    <property type="project" value="InterPro"/>
</dbReference>